<evidence type="ECO:0000313" key="1">
    <source>
        <dbReference type="EMBL" id="VCX31031.1"/>
    </source>
</evidence>
<protein>
    <submittedName>
        <fullName evidence="1">Uncharacterized protein</fullName>
    </submittedName>
</protein>
<sequence>MMPVRKQPCVGQRTGFKAFVAIGDHNRYLGVTHAVRLGEQGQHCPTHGGNKVDKAHAVPYKVTCCYGSVLVDLILAPRGVVSAPVTKKLPTMASSDNCYTPAGGCMAALGNLAEVIFMPFPRPTAISPLTSGKRLCAPSLPIRNSQTIL</sequence>
<dbReference type="InterPro" id="IPR014721">
    <property type="entry name" value="Ribsml_uS5_D2-typ_fold_subgr"/>
</dbReference>
<keyword evidence="2" id="KW-1185">Reference proteome</keyword>
<organism evidence="1 2">
    <name type="scientific">Gulo gulo</name>
    <name type="common">Wolverine</name>
    <name type="synonym">Gluton</name>
    <dbReference type="NCBI Taxonomy" id="48420"/>
    <lineage>
        <taxon>Eukaryota</taxon>
        <taxon>Metazoa</taxon>
        <taxon>Chordata</taxon>
        <taxon>Craniata</taxon>
        <taxon>Vertebrata</taxon>
        <taxon>Euteleostomi</taxon>
        <taxon>Mammalia</taxon>
        <taxon>Eutheria</taxon>
        <taxon>Laurasiatheria</taxon>
        <taxon>Carnivora</taxon>
        <taxon>Caniformia</taxon>
        <taxon>Musteloidea</taxon>
        <taxon>Mustelidae</taxon>
        <taxon>Guloninae</taxon>
        <taxon>Gulo</taxon>
    </lineage>
</organism>
<comment type="caution">
    <text evidence="1">The sequence shown here is derived from an EMBL/GenBank/DDBJ whole genome shotgun (WGS) entry which is preliminary data.</text>
</comment>
<dbReference type="EMBL" id="CYRY02040058">
    <property type="protein sequence ID" value="VCX31031.1"/>
    <property type="molecule type" value="Genomic_DNA"/>
</dbReference>
<accession>A0A9X9Q5Y0</accession>
<reference evidence="1 2" key="1">
    <citation type="submission" date="2018-10" db="EMBL/GenBank/DDBJ databases">
        <authorList>
            <person name="Ekblom R."/>
            <person name="Jareborg N."/>
        </authorList>
    </citation>
    <scope>NUCLEOTIDE SEQUENCE [LARGE SCALE GENOMIC DNA]</scope>
    <source>
        <tissue evidence="1">Muscle</tissue>
    </source>
</reference>
<dbReference type="AlphaFoldDB" id="A0A9X9Q5Y0"/>
<name>A0A9X9Q5Y0_GULGU</name>
<dbReference type="Gene3D" id="3.30.230.10">
    <property type="match status" value="1"/>
</dbReference>
<gene>
    <name evidence="1" type="ORF">BN2614_LOCUS3</name>
</gene>
<dbReference type="Gene3D" id="3.30.160.20">
    <property type="match status" value="1"/>
</dbReference>
<evidence type="ECO:0000313" key="2">
    <source>
        <dbReference type="Proteomes" id="UP000269945"/>
    </source>
</evidence>
<proteinExistence type="predicted"/>
<dbReference type="Proteomes" id="UP000269945">
    <property type="component" value="Unassembled WGS sequence"/>
</dbReference>